<reference evidence="1 2" key="1">
    <citation type="journal article" date="2016" name="Nat. Commun.">
        <title>Thousands of microbial genomes shed light on interconnected biogeochemical processes in an aquifer system.</title>
        <authorList>
            <person name="Anantharaman K."/>
            <person name="Brown C.T."/>
            <person name="Hug L.A."/>
            <person name="Sharon I."/>
            <person name="Castelle C.J."/>
            <person name="Probst A.J."/>
            <person name="Thomas B.C."/>
            <person name="Singh A."/>
            <person name="Wilkins M.J."/>
            <person name="Karaoz U."/>
            <person name="Brodie E.L."/>
            <person name="Williams K.H."/>
            <person name="Hubbard S.S."/>
            <person name="Banfield J.F."/>
        </authorList>
    </citation>
    <scope>NUCLEOTIDE SEQUENCE [LARGE SCALE GENOMIC DNA]</scope>
</reference>
<proteinExistence type="predicted"/>
<dbReference type="Proteomes" id="UP000177309">
    <property type="component" value="Unassembled WGS sequence"/>
</dbReference>
<dbReference type="InterPro" id="IPR019994">
    <property type="entry name" value="Lipid-A-disac_synthase-rel_put"/>
</dbReference>
<accession>A0A1F4TN86</accession>
<sequence length="376" mass="41490">MKKLLFISNGHGEDLVAAEIIKKLKESTCLPARQAISLSGQTDISVFPLVGEGKVFEGLNVKILGARKKLPSGGFSLRNTWFLFKDILSGLIGSTLRNFKVLRNLKGQFDLVIAIGDIVPIIGALITKCPFIFVGVNKSSYYKWFGFNYTPWEKQLLQSYAKKVFVRDKATEQDLQNHGIKVKSAEYVGNPLMDAMGGIKNEELRMRNEGVTIIGFLPGTRDDAKVNMEDFAEVAREIIKMKPQGHEINFITATTLDSVPTYIEKKTFAEVLTQANLIVGLSGTGNEQAAGSGIPLVSFYGRGSQYNIKFAEAQKQLLGEALELVTDRQPLCVAASVWELLRNPQRMEEMAKVGQEHMGEAGAIEKISHFIVGTLT</sequence>
<evidence type="ECO:0000313" key="1">
    <source>
        <dbReference type="EMBL" id="OGC34039.1"/>
    </source>
</evidence>
<evidence type="ECO:0000313" key="2">
    <source>
        <dbReference type="Proteomes" id="UP000177309"/>
    </source>
</evidence>
<dbReference type="PANTHER" id="PTHR39517">
    <property type="entry name" value="SLL0192 PROTEIN"/>
    <property type="match status" value="1"/>
</dbReference>
<dbReference type="SUPFAM" id="SSF53756">
    <property type="entry name" value="UDP-Glycosyltransferase/glycogen phosphorylase"/>
    <property type="match status" value="1"/>
</dbReference>
<dbReference type="PANTHER" id="PTHR39517:SF1">
    <property type="entry name" value="LIPID-A-DISACCHARIDE SYNTHASE"/>
    <property type="match status" value="1"/>
</dbReference>
<dbReference type="AlphaFoldDB" id="A0A1F4TN86"/>
<dbReference type="EMBL" id="MEUI01000024">
    <property type="protein sequence ID" value="OGC34039.1"/>
    <property type="molecule type" value="Genomic_DNA"/>
</dbReference>
<comment type="caution">
    <text evidence="1">The sequence shown here is derived from an EMBL/GenBank/DDBJ whole genome shotgun (WGS) entry which is preliminary data.</text>
</comment>
<gene>
    <name evidence="1" type="ORF">A2462_01625</name>
</gene>
<organism evidence="1 2">
    <name type="scientific">candidate division WOR-1 bacterium RIFOXYC2_FULL_41_25</name>
    <dbReference type="NCBI Taxonomy" id="1802586"/>
    <lineage>
        <taxon>Bacteria</taxon>
        <taxon>Bacillati</taxon>
        <taxon>Saganbacteria</taxon>
    </lineage>
</organism>
<protein>
    <recommendedName>
        <fullName evidence="3">Lipid-A-disaccharide synthase</fullName>
    </recommendedName>
</protein>
<name>A0A1F4TN86_UNCSA</name>
<evidence type="ECO:0008006" key="3">
    <source>
        <dbReference type="Google" id="ProtNLM"/>
    </source>
</evidence>